<evidence type="ECO:0000256" key="2">
    <source>
        <dbReference type="PROSITE-ProRule" id="PRU00335"/>
    </source>
</evidence>
<dbReference type="InterPro" id="IPR050624">
    <property type="entry name" value="HTH-type_Tx_Regulator"/>
</dbReference>
<evidence type="ECO:0000313" key="4">
    <source>
        <dbReference type="EMBL" id="MBY0755081.1"/>
    </source>
</evidence>
<proteinExistence type="predicted"/>
<dbReference type="PANTHER" id="PTHR43479:SF20">
    <property type="entry name" value="HTH TETR-TYPE DOMAIN-CONTAINING PROTEIN"/>
    <property type="match status" value="1"/>
</dbReference>
<accession>A0ABS7KWB0</accession>
<dbReference type="RefSeq" id="WP_221860073.1">
    <property type="nucleotide sequence ID" value="NZ_JAIKTU010000004.1"/>
</dbReference>
<dbReference type="InterPro" id="IPR001647">
    <property type="entry name" value="HTH_TetR"/>
</dbReference>
<evidence type="ECO:0000256" key="1">
    <source>
        <dbReference type="ARBA" id="ARBA00023125"/>
    </source>
</evidence>
<feature type="domain" description="HTH tetR-type" evidence="3">
    <location>
        <begin position="12"/>
        <end position="72"/>
    </location>
</feature>
<feature type="DNA-binding region" description="H-T-H motif" evidence="2">
    <location>
        <begin position="35"/>
        <end position="54"/>
    </location>
</feature>
<dbReference type="PROSITE" id="PS50977">
    <property type="entry name" value="HTH_TETR_2"/>
    <property type="match status" value="1"/>
</dbReference>
<dbReference type="PANTHER" id="PTHR43479">
    <property type="entry name" value="ACREF/ENVCD OPERON REPRESSOR-RELATED"/>
    <property type="match status" value="1"/>
</dbReference>
<comment type="caution">
    <text evidence="4">The sequence shown here is derived from an EMBL/GenBank/DDBJ whole genome shotgun (WGS) entry which is preliminary data.</text>
</comment>
<keyword evidence="5" id="KW-1185">Reference proteome</keyword>
<dbReference type="PRINTS" id="PR00455">
    <property type="entry name" value="HTHTETR"/>
</dbReference>
<evidence type="ECO:0000313" key="5">
    <source>
        <dbReference type="Proteomes" id="UP001299068"/>
    </source>
</evidence>
<gene>
    <name evidence="4" type="ORF">K5V21_06390</name>
</gene>
<protein>
    <submittedName>
        <fullName evidence="4">TetR/AcrR family transcriptional regulator</fullName>
    </submittedName>
</protein>
<dbReference type="Proteomes" id="UP001299068">
    <property type="component" value="Unassembled WGS sequence"/>
</dbReference>
<dbReference type="SUPFAM" id="SSF48498">
    <property type="entry name" value="Tetracyclin repressor-like, C-terminal domain"/>
    <property type="match status" value="1"/>
</dbReference>
<dbReference type="InterPro" id="IPR009057">
    <property type="entry name" value="Homeodomain-like_sf"/>
</dbReference>
<dbReference type="SUPFAM" id="SSF46689">
    <property type="entry name" value="Homeodomain-like"/>
    <property type="match status" value="1"/>
</dbReference>
<keyword evidence="1 2" id="KW-0238">DNA-binding</keyword>
<evidence type="ECO:0000259" key="3">
    <source>
        <dbReference type="PROSITE" id="PS50977"/>
    </source>
</evidence>
<organism evidence="4 5">
    <name type="scientific">Clostridium sardiniense</name>
    <name type="common">Clostridium absonum</name>
    <dbReference type="NCBI Taxonomy" id="29369"/>
    <lineage>
        <taxon>Bacteria</taxon>
        <taxon>Bacillati</taxon>
        <taxon>Bacillota</taxon>
        <taxon>Clostridia</taxon>
        <taxon>Eubacteriales</taxon>
        <taxon>Clostridiaceae</taxon>
        <taxon>Clostridium</taxon>
    </lineage>
</organism>
<name>A0ABS7KWB0_CLOSR</name>
<dbReference type="Gene3D" id="1.10.357.10">
    <property type="entry name" value="Tetracycline Repressor, domain 2"/>
    <property type="match status" value="1"/>
</dbReference>
<reference evidence="4 5" key="1">
    <citation type="journal article" date="2021" name="Cell Host Microbe">
        <title>in vivo commensal control of Clostridioides difficile virulence.</title>
        <authorList>
            <person name="Girinathan B.P."/>
            <person name="Dibenedetto N."/>
            <person name="Worley J.N."/>
            <person name="Peltier J."/>
            <person name="Arrieta-Ortiz M.L."/>
            <person name="Rupa Christinal Immanuel S."/>
            <person name="Lavin R."/>
            <person name="Delaney M.L."/>
            <person name="Cummins C."/>
            <person name="Hoffmann M."/>
            <person name="Luo Y."/>
            <person name="Gonzalez-Escalona N."/>
            <person name="Allard M."/>
            <person name="Onderdonk A.B."/>
            <person name="Gerber G.K."/>
            <person name="Sonenshein A.L."/>
            <person name="Baliga N."/>
            <person name="Dupuy B."/>
            <person name="Bry L."/>
        </authorList>
    </citation>
    <scope>NUCLEOTIDE SEQUENCE [LARGE SCALE GENOMIC DNA]</scope>
    <source>
        <strain evidence="4 5">DSM 599</strain>
    </source>
</reference>
<sequence length="206" mass="23966">MKEVLIDKYHHGDLRESLIYNGLKLLNEKGLDGFSLRKVASLCNVSHSAPYKHFKNKEELINCILETVTSKFYNSLNSVLKDFNGNSKELMITLGKEYVKFMVENPDYLKFLFFNENTYPISLNHEIFNSSNNDFNNSSKENAFILFKDASLKYLKDIHIDPKDYITIILSMWSIAHGYAVLITTKSIYIETDYLLEFEKMACRIL</sequence>
<dbReference type="EMBL" id="JAIKTU010000004">
    <property type="protein sequence ID" value="MBY0755081.1"/>
    <property type="molecule type" value="Genomic_DNA"/>
</dbReference>
<dbReference type="Pfam" id="PF00440">
    <property type="entry name" value="TetR_N"/>
    <property type="match status" value="1"/>
</dbReference>
<dbReference type="InterPro" id="IPR036271">
    <property type="entry name" value="Tet_transcr_reg_TetR-rel_C_sf"/>
</dbReference>